<dbReference type="PANTHER" id="PTHR10067:SF11">
    <property type="entry name" value="PHOSPHATIDYLSERINE DECARBOXYLASE"/>
    <property type="match status" value="1"/>
</dbReference>
<gene>
    <name evidence="4" type="ORF">QQZ08_005181</name>
</gene>
<evidence type="ECO:0000256" key="3">
    <source>
        <dbReference type="SAM" id="SignalP"/>
    </source>
</evidence>
<dbReference type="InterPro" id="IPR003817">
    <property type="entry name" value="PS_Dcarbxylase"/>
</dbReference>
<accession>A0ABR1I5I1</accession>
<dbReference type="Pfam" id="PF02666">
    <property type="entry name" value="PS_Dcarbxylase"/>
    <property type="match status" value="1"/>
</dbReference>
<evidence type="ECO:0000256" key="1">
    <source>
        <dbReference type="ARBA" id="ARBA00022793"/>
    </source>
</evidence>
<dbReference type="PANTHER" id="PTHR10067">
    <property type="entry name" value="PHOSPHATIDYLSERINE DECARBOXYLASE"/>
    <property type="match status" value="1"/>
</dbReference>
<evidence type="ECO:0000313" key="4">
    <source>
        <dbReference type="EMBL" id="KAK7428284.1"/>
    </source>
</evidence>
<name>A0ABR1I5I1_9HYPO</name>
<reference evidence="4 5" key="1">
    <citation type="journal article" date="2025" name="Microbiol. Resour. Announc.">
        <title>Draft genome sequences for Neonectria magnoliae and Neonectria punicea, canker pathogens of Liriodendron tulipifera and Acer saccharum in West Virginia.</title>
        <authorList>
            <person name="Petronek H.M."/>
            <person name="Kasson M.T."/>
            <person name="Metheny A.M."/>
            <person name="Stauder C.M."/>
            <person name="Lovett B."/>
            <person name="Lynch S.C."/>
            <person name="Garnas J.R."/>
            <person name="Kasson L.R."/>
            <person name="Stajich J.E."/>
        </authorList>
    </citation>
    <scope>NUCLEOTIDE SEQUENCE [LARGE SCALE GENOMIC DNA]</scope>
    <source>
        <strain evidence="4 5">NRRL 64651</strain>
    </source>
</reference>
<dbReference type="EMBL" id="JAZAVK010000043">
    <property type="protein sequence ID" value="KAK7428284.1"/>
    <property type="molecule type" value="Genomic_DNA"/>
</dbReference>
<keyword evidence="3" id="KW-0732">Signal</keyword>
<feature type="chain" id="PRO_5046111140" evidence="3">
    <location>
        <begin position="24"/>
        <end position="193"/>
    </location>
</feature>
<proteinExistence type="predicted"/>
<feature type="signal peptide" evidence="3">
    <location>
        <begin position="1"/>
        <end position="23"/>
    </location>
</feature>
<evidence type="ECO:0000313" key="5">
    <source>
        <dbReference type="Proteomes" id="UP001498421"/>
    </source>
</evidence>
<sequence length="193" mass="22270">MAIFDFFHAVLNRLLSWIHLAENQEYGWETVDRMTGRLGREQEPLLKKLKLLLLFNPLTEWLDTTHLMRLYIHNNSVRGTEGSPASWNKIKRFVETYNIDMNDFTPSDISQYPTFEDFFVRHHAPRSRPIHNPDEGSSAVVVADSRVVVYETVSETKKLWIKGHSFNISSLVMDSALGSQFRDGAIASFRLSP</sequence>
<protein>
    <submittedName>
        <fullName evidence="4">Uncharacterized protein</fullName>
    </submittedName>
</protein>
<keyword evidence="1" id="KW-0210">Decarboxylase</keyword>
<dbReference type="Proteomes" id="UP001498421">
    <property type="component" value="Unassembled WGS sequence"/>
</dbReference>
<keyword evidence="2" id="KW-0456">Lyase</keyword>
<evidence type="ECO:0000256" key="2">
    <source>
        <dbReference type="ARBA" id="ARBA00023239"/>
    </source>
</evidence>
<organism evidence="4 5">
    <name type="scientific">Neonectria magnoliae</name>
    <dbReference type="NCBI Taxonomy" id="2732573"/>
    <lineage>
        <taxon>Eukaryota</taxon>
        <taxon>Fungi</taxon>
        <taxon>Dikarya</taxon>
        <taxon>Ascomycota</taxon>
        <taxon>Pezizomycotina</taxon>
        <taxon>Sordariomycetes</taxon>
        <taxon>Hypocreomycetidae</taxon>
        <taxon>Hypocreales</taxon>
        <taxon>Nectriaceae</taxon>
        <taxon>Neonectria</taxon>
    </lineage>
</organism>
<keyword evidence="5" id="KW-1185">Reference proteome</keyword>
<comment type="caution">
    <text evidence="4">The sequence shown here is derived from an EMBL/GenBank/DDBJ whole genome shotgun (WGS) entry which is preliminary data.</text>
</comment>